<feature type="region of interest" description="Disordered" evidence="1">
    <location>
        <begin position="56"/>
        <end position="76"/>
    </location>
</feature>
<feature type="chain" id="PRO_5035225870" description="DUF4124 domain-containing protein" evidence="2">
    <location>
        <begin position="21"/>
        <end position="183"/>
    </location>
</feature>
<comment type="caution">
    <text evidence="4">The sequence shown here is derived from an EMBL/GenBank/DDBJ whole genome shotgun (WGS) entry which is preliminary data.</text>
</comment>
<gene>
    <name evidence="4" type="ORF">GCM10011369_30550</name>
</gene>
<name>A0A8J2U8J6_9GAMM</name>
<reference evidence="5" key="1">
    <citation type="journal article" date="2019" name="Int. J. Syst. Evol. Microbiol.">
        <title>The Global Catalogue of Microorganisms (GCM) 10K type strain sequencing project: providing services to taxonomists for standard genome sequencing and annotation.</title>
        <authorList>
            <consortium name="The Broad Institute Genomics Platform"/>
            <consortium name="The Broad Institute Genome Sequencing Center for Infectious Disease"/>
            <person name="Wu L."/>
            <person name="Ma J."/>
        </authorList>
    </citation>
    <scope>NUCLEOTIDE SEQUENCE [LARGE SCALE GENOMIC DNA]</scope>
    <source>
        <strain evidence="5">CGMCC 1.10130</strain>
    </source>
</reference>
<dbReference type="Gene3D" id="2.60.40.10">
    <property type="entry name" value="Immunoglobulins"/>
    <property type="match status" value="1"/>
</dbReference>
<evidence type="ECO:0000256" key="1">
    <source>
        <dbReference type="SAM" id="MobiDB-lite"/>
    </source>
</evidence>
<evidence type="ECO:0000256" key="2">
    <source>
        <dbReference type="SAM" id="SignalP"/>
    </source>
</evidence>
<feature type="domain" description="DUF4124" evidence="3">
    <location>
        <begin position="9"/>
        <end position="60"/>
    </location>
</feature>
<dbReference type="OrthoDB" id="7062774at2"/>
<proteinExistence type="predicted"/>
<evidence type="ECO:0000313" key="4">
    <source>
        <dbReference type="EMBL" id="GGA86385.1"/>
    </source>
</evidence>
<dbReference type="Pfam" id="PF13511">
    <property type="entry name" value="DUF4124"/>
    <property type="match status" value="1"/>
</dbReference>
<keyword evidence="2" id="KW-0732">Signal</keyword>
<dbReference type="EMBL" id="BMDX01000020">
    <property type="protein sequence ID" value="GGA86385.1"/>
    <property type="molecule type" value="Genomic_DNA"/>
</dbReference>
<feature type="compositionally biased region" description="Polar residues" evidence="1">
    <location>
        <begin position="56"/>
        <end position="66"/>
    </location>
</feature>
<evidence type="ECO:0000313" key="5">
    <source>
        <dbReference type="Proteomes" id="UP000619743"/>
    </source>
</evidence>
<feature type="signal peptide" evidence="2">
    <location>
        <begin position="1"/>
        <end position="20"/>
    </location>
</feature>
<dbReference type="InterPro" id="IPR025392">
    <property type="entry name" value="DUF4124"/>
</dbReference>
<dbReference type="AlphaFoldDB" id="A0A8J2U8J6"/>
<protein>
    <recommendedName>
        <fullName evidence="3">DUF4124 domain-containing protein</fullName>
    </recommendedName>
</protein>
<accession>A0A8J2U8J6</accession>
<dbReference type="Proteomes" id="UP000619743">
    <property type="component" value="Unassembled WGS sequence"/>
</dbReference>
<dbReference type="RefSeq" id="WP_087507036.1">
    <property type="nucleotide sequence ID" value="NZ_BMDX01000020.1"/>
</dbReference>
<keyword evidence="5" id="KW-1185">Reference proteome</keyword>
<organism evidence="4 5">
    <name type="scientific">Neiella marina</name>
    <dbReference type="NCBI Taxonomy" id="508461"/>
    <lineage>
        <taxon>Bacteria</taxon>
        <taxon>Pseudomonadati</taxon>
        <taxon>Pseudomonadota</taxon>
        <taxon>Gammaproteobacteria</taxon>
        <taxon>Alteromonadales</taxon>
        <taxon>Echinimonadaceae</taxon>
        <taxon>Neiella</taxon>
    </lineage>
</organism>
<evidence type="ECO:0000259" key="3">
    <source>
        <dbReference type="Pfam" id="PF13511"/>
    </source>
</evidence>
<sequence length="183" mass="19547">MKSVVVVCCLLASSALTSHATIYSWTDENGNVVYSDMPRPGADAIDLRARVQNVADSQSAGNSYQPQPEKPAHPQPTVAIIDPSDDATIRSAEGNLMISAELTIPAGVTQRLQLLMDGQVQGEPQTATTFVLTGVERGTHQLQLQLVNHQGSVLSASQAIQIHMHRPSKLHPKNSPTVPAPTN</sequence>
<dbReference type="InterPro" id="IPR013783">
    <property type="entry name" value="Ig-like_fold"/>
</dbReference>